<organism evidence="2 3">
    <name type="scientific">Janibacter terrae</name>
    <dbReference type="NCBI Taxonomy" id="103817"/>
    <lineage>
        <taxon>Bacteria</taxon>
        <taxon>Bacillati</taxon>
        <taxon>Actinomycetota</taxon>
        <taxon>Actinomycetes</taxon>
        <taxon>Micrococcales</taxon>
        <taxon>Intrasporangiaceae</taxon>
        <taxon>Janibacter</taxon>
    </lineage>
</organism>
<name>A0ABZ2FCH8_9MICO</name>
<accession>A0ABZ2FCH8</accession>
<protein>
    <submittedName>
        <fullName evidence="2">DUF6328 family protein</fullName>
    </submittedName>
</protein>
<evidence type="ECO:0000313" key="3">
    <source>
        <dbReference type="Proteomes" id="UP001381003"/>
    </source>
</evidence>
<dbReference type="EMBL" id="CP104874">
    <property type="protein sequence ID" value="WWF05009.1"/>
    <property type="molecule type" value="Genomic_DNA"/>
</dbReference>
<dbReference type="RefSeq" id="WP_068324349.1">
    <property type="nucleotide sequence ID" value="NZ_CP104874.1"/>
</dbReference>
<reference evidence="2 3" key="1">
    <citation type="submission" date="2022-09" db="EMBL/GenBank/DDBJ databases">
        <title>Complete genome sequence of Janibacter terrae strain COS04-44, PCL-degrading bacteria isolated from oil spilled coast.</title>
        <authorList>
            <person name="Park H."/>
            <person name="Kim J.Y."/>
            <person name="An S.H."/>
            <person name="Lee C.M."/>
            <person name="Weon H.-Y."/>
        </authorList>
    </citation>
    <scope>NUCLEOTIDE SEQUENCE [LARGE SCALE GENOMIC DNA]</scope>
    <source>
        <strain evidence="2 3">COS04-44</strain>
    </source>
</reference>
<dbReference type="Pfam" id="PF19853">
    <property type="entry name" value="DUF6328"/>
    <property type="match status" value="1"/>
</dbReference>
<feature type="transmembrane region" description="Helical" evidence="1">
    <location>
        <begin position="132"/>
        <end position="154"/>
    </location>
</feature>
<feature type="transmembrane region" description="Helical" evidence="1">
    <location>
        <begin position="103"/>
        <end position="126"/>
    </location>
</feature>
<gene>
    <name evidence="2" type="ORF">N5P18_15290</name>
</gene>
<evidence type="ECO:0000256" key="1">
    <source>
        <dbReference type="SAM" id="Phobius"/>
    </source>
</evidence>
<keyword evidence="3" id="KW-1185">Reference proteome</keyword>
<keyword evidence="1" id="KW-1133">Transmembrane helix</keyword>
<proteinExistence type="predicted"/>
<keyword evidence="1" id="KW-0472">Membrane</keyword>
<keyword evidence="1" id="KW-0812">Transmembrane</keyword>
<evidence type="ECO:0000313" key="2">
    <source>
        <dbReference type="EMBL" id="WWF05009.1"/>
    </source>
</evidence>
<feature type="transmembrane region" description="Helical" evidence="1">
    <location>
        <begin position="62"/>
        <end position="83"/>
    </location>
</feature>
<dbReference type="InterPro" id="IPR046291">
    <property type="entry name" value="DUF6328"/>
</dbReference>
<sequence length="163" mass="17890">MSEHDEPTDRDETASERADRNWNDLLQEFRVLQTGVQVLGGFLLTLPFQSAFADLDSFQRNLYLGLVLLATVTTTLLVAPIAVHRRVFRWQRKDRLVAAGHTIARFVLALVSLLVTGIATFVFDVVVGREAALVVGGAMVLLVLGSLVLLPLVVGGRPPRSEE</sequence>
<dbReference type="Proteomes" id="UP001381003">
    <property type="component" value="Chromosome"/>
</dbReference>